<dbReference type="SUPFAM" id="SSF161098">
    <property type="entry name" value="MetI-like"/>
    <property type="match status" value="1"/>
</dbReference>
<keyword evidence="2 7" id="KW-0813">Transport</keyword>
<evidence type="ECO:0000313" key="10">
    <source>
        <dbReference type="Proteomes" id="UP000489961"/>
    </source>
</evidence>
<dbReference type="CDD" id="cd06261">
    <property type="entry name" value="TM_PBP2"/>
    <property type="match status" value="1"/>
</dbReference>
<feature type="transmembrane region" description="Helical" evidence="7">
    <location>
        <begin position="128"/>
        <end position="159"/>
    </location>
</feature>
<gene>
    <name evidence="9" type="primary">ddpC</name>
    <name evidence="9" type="ORF">SFB21_1514</name>
</gene>
<dbReference type="Pfam" id="PF00528">
    <property type="entry name" value="BPD_transp_1"/>
    <property type="match status" value="1"/>
</dbReference>
<name>A0A811G9L8_9GAMM</name>
<dbReference type="RefSeq" id="WP_174559433.1">
    <property type="nucleotide sequence ID" value="NZ_CADDTS010000026.1"/>
</dbReference>
<reference evidence="9 10" key="1">
    <citation type="submission" date="2020-02" db="EMBL/GenBank/DDBJ databases">
        <authorList>
            <person name="Chaudhuri R."/>
        </authorList>
    </citation>
    <scope>NUCLEOTIDE SEQUENCE [LARGE SCALE GENOMIC DNA]</scope>
    <source>
        <strain evidence="9">SFB21</strain>
    </source>
</reference>
<sequence>MSELILKNKLNLQSLIIQSLPWGTILAGLFLVAIILASIFPYLFASTDPLAINPEAAFQAPSWAHWFGTDQSGRDIYARVIHGSQQSLTIGVLAIGLAFLIAIPLGVIAGLSGGWIDRVIGWVIEVLFAFPSLILALLFVAVFGAGITQLIIATGIGIAPGYARMIRGQVLAARHAGYVESARALGHSPWRIIRRQLLPNAMRPLVVVVTMGIGQSIVWASALSFLGLGAKPPAPEWGTMMSAGRDFIANAWWLTFFPGFFILLTTLSTTVLGRYLQNRLEGRSHA</sequence>
<evidence type="ECO:0000256" key="1">
    <source>
        <dbReference type="ARBA" id="ARBA00004651"/>
    </source>
</evidence>
<proteinExistence type="inferred from homology"/>
<feature type="transmembrane region" description="Helical" evidence="7">
    <location>
        <begin position="88"/>
        <end position="116"/>
    </location>
</feature>
<feature type="domain" description="ABC transmembrane type-1" evidence="8">
    <location>
        <begin position="84"/>
        <end position="273"/>
    </location>
</feature>
<dbReference type="InterPro" id="IPR000515">
    <property type="entry name" value="MetI-like"/>
</dbReference>
<dbReference type="PANTHER" id="PTHR43386">
    <property type="entry name" value="OLIGOPEPTIDE TRANSPORT SYSTEM PERMEASE PROTEIN APPC"/>
    <property type="match status" value="1"/>
</dbReference>
<keyword evidence="6 7" id="KW-0472">Membrane</keyword>
<dbReference type="EMBL" id="CADDTS010000026">
    <property type="protein sequence ID" value="CAB1214263.1"/>
    <property type="molecule type" value="Genomic_DNA"/>
</dbReference>
<dbReference type="InterPro" id="IPR050366">
    <property type="entry name" value="BP-dependent_transpt_permease"/>
</dbReference>
<feature type="transmembrane region" description="Helical" evidence="7">
    <location>
        <begin position="205"/>
        <end position="230"/>
    </location>
</feature>
<evidence type="ECO:0000256" key="7">
    <source>
        <dbReference type="RuleBase" id="RU363032"/>
    </source>
</evidence>
<keyword evidence="5 7" id="KW-1133">Transmembrane helix</keyword>
<keyword evidence="3" id="KW-1003">Cell membrane</keyword>
<comment type="subcellular location">
    <subcellularLocation>
        <location evidence="1 7">Cell membrane</location>
        <topology evidence="1 7">Multi-pass membrane protein</topology>
    </subcellularLocation>
</comment>
<evidence type="ECO:0000256" key="3">
    <source>
        <dbReference type="ARBA" id="ARBA00022475"/>
    </source>
</evidence>
<evidence type="ECO:0000256" key="6">
    <source>
        <dbReference type="ARBA" id="ARBA00023136"/>
    </source>
</evidence>
<dbReference type="PANTHER" id="PTHR43386:SF25">
    <property type="entry name" value="PEPTIDE ABC TRANSPORTER PERMEASE PROTEIN"/>
    <property type="match status" value="1"/>
</dbReference>
<dbReference type="Gene3D" id="1.10.3720.10">
    <property type="entry name" value="MetI-like"/>
    <property type="match status" value="1"/>
</dbReference>
<feature type="transmembrane region" description="Helical" evidence="7">
    <location>
        <begin position="250"/>
        <end position="276"/>
    </location>
</feature>
<dbReference type="GO" id="GO:0005886">
    <property type="term" value="C:plasma membrane"/>
    <property type="evidence" value="ECO:0007669"/>
    <property type="project" value="UniProtKB-SubCell"/>
</dbReference>
<evidence type="ECO:0000256" key="4">
    <source>
        <dbReference type="ARBA" id="ARBA00022692"/>
    </source>
</evidence>
<evidence type="ECO:0000313" key="9">
    <source>
        <dbReference type="EMBL" id="CAB1214263.1"/>
    </source>
</evidence>
<keyword evidence="4 7" id="KW-0812">Transmembrane</keyword>
<evidence type="ECO:0000259" key="8">
    <source>
        <dbReference type="PROSITE" id="PS50928"/>
    </source>
</evidence>
<organism evidence="9 10">
    <name type="scientific">Acinetobacter bouvetii</name>
    <dbReference type="NCBI Taxonomy" id="202951"/>
    <lineage>
        <taxon>Bacteria</taxon>
        <taxon>Pseudomonadati</taxon>
        <taxon>Pseudomonadota</taxon>
        <taxon>Gammaproteobacteria</taxon>
        <taxon>Moraxellales</taxon>
        <taxon>Moraxellaceae</taxon>
        <taxon>Acinetobacter</taxon>
    </lineage>
</organism>
<evidence type="ECO:0000256" key="5">
    <source>
        <dbReference type="ARBA" id="ARBA00022989"/>
    </source>
</evidence>
<feature type="transmembrane region" description="Helical" evidence="7">
    <location>
        <begin position="20"/>
        <end position="44"/>
    </location>
</feature>
<evidence type="ECO:0000256" key="2">
    <source>
        <dbReference type="ARBA" id="ARBA00022448"/>
    </source>
</evidence>
<dbReference type="Proteomes" id="UP000489961">
    <property type="component" value="Unassembled WGS sequence"/>
</dbReference>
<comment type="similarity">
    <text evidence="7">Belongs to the binding-protein-dependent transport system permease family.</text>
</comment>
<dbReference type="GO" id="GO:0055085">
    <property type="term" value="P:transmembrane transport"/>
    <property type="evidence" value="ECO:0007669"/>
    <property type="project" value="InterPro"/>
</dbReference>
<dbReference type="InterPro" id="IPR035906">
    <property type="entry name" value="MetI-like_sf"/>
</dbReference>
<comment type="caution">
    <text evidence="9">The sequence shown here is derived from an EMBL/GenBank/DDBJ whole genome shotgun (WGS) entry which is preliminary data.</text>
</comment>
<protein>
    <submittedName>
        <fullName evidence="9">Putative D,D-dipeptide transport system permease protein DdpC</fullName>
    </submittedName>
</protein>
<dbReference type="PROSITE" id="PS50928">
    <property type="entry name" value="ABC_TM1"/>
    <property type="match status" value="1"/>
</dbReference>
<accession>A0A811G9L8</accession>
<dbReference type="AlphaFoldDB" id="A0A811G9L8"/>